<feature type="domain" description="Protein FecR C-terminal" evidence="2">
    <location>
        <begin position="330"/>
        <end position="395"/>
    </location>
</feature>
<dbReference type="InterPro" id="IPR032508">
    <property type="entry name" value="FecR_C"/>
</dbReference>
<evidence type="ECO:0000313" key="4">
    <source>
        <dbReference type="Proteomes" id="UP001597509"/>
    </source>
</evidence>
<dbReference type="Pfam" id="PF16344">
    <property type="entry name" value="FecR_C"/>
    <property type="match status" value="1"/>
</dbReference>
<feature type="domain" description="FecR protein" evidence="1">
    <location>
        <begin position="190"/>
        <end position="281"/>
    </location>
</feature>
<protein>
    <submittedName>
        <fullName evidence="3">FecR family protein</fullName>
    </submittedName>
</protein>
<name>A0ABW5YQ24_9SPHI</name>
<evidence type="ECO:0000313" key="3">
    <source>
        <dbReference type="EMBL" id="MFD2902497.1"/>
    </source>
</evidence>
<sequence length="399" mass="46002">MSEKELNQLFVKFLRKECTEQELDLLFRYFADDQYEGEVKKLIESNWSHDLSDDLDFQFKMRQSFLKTDAYLNKRINPAEEKGFFKKNIRWISYAAACLLLASSVPMYKFFLKADGVSSVASSSLEKKSIQSKLLFANGDVVYLDSIAHGPKLLYENQEARIEQLSVDKIQVLTKKGTEEKGIEWVSLDVPKGKHMEVLLADGSVALINSMSQFKFPMIFHHEHRGTELVGEGYFEVAHNKEQRFLVETPNQLIQVFGTKFNVRNYLDEEAASTALFEGKVSVKVLEGDRIGSERMLRPGEQLDIEKNHMQIKQQAIVDHDEILGWTTGKFIYNNTPLKIMLKDLTRWYNVEVDWDTVPDLRFQGKIPQELTIDEVVEVLNEVGGLKIKLINNQLTFKI</sequence>
<evidence type="ECO:0000259" key="1">
    <source>
        <dbReference type="Pfam" id="PF04773"/>
    </source>
</evidence>
<dbReference type="Gene3D" id="2.60.120.1440">
    <property type="match status" value="1"/>
</dbReference>
<dbReference type="InterPro" id="IPR012373">
    <property type="entry name" value="Ferrdict_sens_TM"/>
</dbReference>
<accession>A0ABW5YQ24</accession>
<organism evidence="3 4">
    <name type="scientific">Sphingobacterium anhuiense</name>
    <dbReference type="NCBI Taxonomy" id="493780"/>
    <lineage>
        <taxon>Bacteria</taxon>
        <taxon>Pseudomonadati</taxon>
        <taxon>Bacteroidota</taxon>
        <taxon>Sphingobacteriia</taxon>
        <taxon>Sphingobacteriales</taxon>
        <taxon>Sphingobacteriaceae</taxon>
        <taxon>Sphingobacterium</taxon>
    </lineage>
</organism>
<dbReference type="InterPro" id="IPR006860">
    <property type="entry name" value="FecR"/>
</dbReference>
<dbReference type="RefSeq" id="WP_380917504.1">
    <property type="nucleotide sequence ID" value="NZ_JBHUPE010000001.1"/>
</dbReference>
<keyword evidence="4" id="KW-1185">Reference proteome</keyword>
<dbReference type="PANTHER" id="PTHR30273:SF2">
    <property type="entry name" value="PROTEIN FECR"/>
    <property type="match status" value="1"/>
</dbReference>
<dbReference type="PANTHER" id="PTHR30273">
    <property type="entry name" value="PERIPLASMIC SIGNAL SENSOR AND SIGMA FACTOR ACTIVATOR FECR-RELATED"/>
    <property type="match status" value="1"/>
</dbReference>
<dbReference type="EMBL" id="JBHUPE010000001">
    <property type="protein sequence ID" value="MFD2902497.1"/>
    <property type="molecule type" value="Genomic_DNA"/>
</dbReference>
<gene>
    <name evidence="3" type="ORF">ACFS6I_01075</name>
</gene>
<dbReference type="Proteomes" id="UP001597509">
    <property type="component" value="Unassembled WGS sequence"/>
</dbReference>
<comment type="caution">
    <text evidence="3">The sequence shown here is derived from an EMBL/GenBank/DDBJ whole genome shotgun (WGS) entry which is preliminary data.</text>
</comment>
<dbReference type="Gene3D" id="3.55.50.30">
    <property type="match status" value="1"/>
</dbReference>
<dbReference type="Pfam" id="PF04773">
    <property type="entry name" value="FecR"/>
    <property type="match status" value="1"/>
</dbReference>
<evidence type="ECO:0000259" key="2">
    <source>
        <dbReference type="Pfam" id="PF16344"/>
    </source>
</evidence>
<reference evidence="4" key="1">
    <citation type="journal article" date="2019" name="Int. J. Syst. Evol. Microbiol.">
        <title>The Global Catalogue of Microorganisms (GCM) 10K type strain sequencing project: providing services to taxonomists for standard genome sequencing and annotation.</title>
        <authorList>
            <consortium name="The Broad Institute Genomics Platform"/>
            <consortium name="The Broad Institute Genome Sequencing Center for Infectious Disease"/>
            <person name="Wu L."/>
            <person name="Ma J."/>
        </authorList>
    </citation>
    <scope>NUCLEOTIDE SEQUENCE [LARGE SCALE GENOMIC DNA]</scope>
    <source>
        <strain evidence="4">KCTC 22209</strain>
    </source>
</reference>
<proteinExistence type="predicted"/>